<proteinExistence type="predicted"/>
<gene>
    <name evidence="2" type="ORF">SE17_15885</name>
</gene>
<dbReference type="GO" id="GO:0016758">
    <property type="term" value="F:hexosyltransferase activity"/>
    <property type="evidence" value="ECO:0007669"/>
    <property type="project" value="UniProtKB-ARBA"/>
</dbReference>
<evidence type="ECO:0000313" key="3">
    <source>
        <dbReference type="Proteomes" id="UP000050509"/>
    </source>
</evidence>
<dbReference type="EMBL" id="LJCR01000566">
    <property type="protein sequence ID" value="KPV52373.1"/>
    <property type="molecule type" value="Genomic_DNA"/>
</dbReference>
<feature type="domain" description="Erythromycin biosynthesis protein CIII-like C-terminal" evidence="1">
    <location>
        <begin position="291"/>
        <end position="417"/>
    </location>
</feature>
<dbReference type="PANTHER" id="PTHR21015:SF22">
    <property type="entry name" value="GLYCOSYLTRANSFERASE"/>
    <property type="match status" value="1"/>
</dbReference>
<reference evidence="2 3" key="1">
    <citation type="submission" date="2015-09" db="EMBL/GenBank/DDBJ databases">
        <title>Draft genome sequence of Kouleothrix aurantiaca JCM 19913.</title>
        <authorList>
            <person name="Hemp J."/>
        </authorList>
    </citation>
    <scope>NUCLEOTIDE SEQUENCE [LARGE SCALE GENOMIC DNA]</scope>
    <source>
        <strain evidence="2 3">COM-B</strain>
    </source>
</reference>
<name>A0A0N8PSC9_9CHLR</name>
<dbReference type="PANTHER" id="PTHR21015">
    <property type="entry name" value="UDP-N-ACETYLGLUCOSAMINE--N-ACETYLMURAMYL-(PENTAPEPTIDE) PYROPHOSPHORYL-UNDECAPRENOL N-ACETYLGLUCOSAMINE TRANSFERASE 1"/>
    <property type="match status" value="1"/>
</dbReference>
<dbReference type="CDD" id="cd03784">
    <property type="entry name" value="GT1_Gtf-like"/>
    <property type="match status" value="1"/>
</dbReference>
<dbReference type="GO" id="GO:0008194">
    <property type="term" value="F:UDP-glycosyltransferase activity"/>
    <property type="evidence" value="ECO:0007669"/>
    <property type="project" value="InterPro"/>
</dbReference>
<dbReference type="AlphaFoldDB" id="A0A0N8PSC9"/>
<sequence length="441" mass="49351">MKFLFAAVPGDGHFNPLTGLAMHLKDAGHDVRWYAGPTYIPKVERLGIPAYPYKRASEVTGDNIGELFPERVNLHGPALIRFDGKNMMVANIGNYFEDIAEINRSFPFDILVCDAAFYAMKPVKEKLGKRVYAIGVAPSLETSKDVPPNFVGMKPAKTALGKLLHRGMRFMMERTVLDDVKRFFNSILKDLAVAPVQGSLFDVSYRSPDVVFQSGVPGFAYPRRERNPRMIFVGALQPYKTSIARPFPYPEKLERYERVIVISQGTVDNKDQNKLIVPALEALKDSGALLVVTTAHYQTAELRQRYPQDNIVIEDFVDFDFILGRADLFVCNGGYGSVLLSLSKGVPLVTAGIREGKNDINAHIDYFNVGIDLRTENPKPEAIRRAAERVLSEPQWKANAARLRDEFSRYQPYEVIDAYLANEAAYRQNGPLPAQALNAAM</sequence>
<accession>A0A0N8PSC9</accession>
<dbReference type="Pfam" id="PF06722">
    <property type="entry name" value="EryCIII-like_C"/>
    <property type="match status" value="1"/>
</dbReference>
<keyword evidence="3" id="KW-1185">Reference proteome</keyword>
<dbReference type="InterPro" id="IPR002213">
    <property type="entry name" value="UDP_glucos_trans"/>
</dbReference>
<dbReference type="SUPFAM" id="SSF53756">
    <property type="entry name" value="UDP-Glycosyltransferase/glycogen phosphorylase"/>
    <property type="match status" value="1"/>
</dbReference>
<organism evidence="2 3">
    <name type="scientific">Kouleothrix aurantiaca</name>
    <dbReference type="NCBI Taxonomy" id="186479"/>
    <lineage>
        <taxon>Bacteria</taxon>
        <taxon>Bacillati</taxon>
        <taxon>Chloroflexota</taxon>
        <taxon>Chloroflexia</taxon>
        <taxon>Chloroflexales</taxon>
        <taxon>Roseiflexineae</taxon>
        <taxon>Roseiflexaceae</taxon>
        <taxon>Kouleothrix</taxon>
    </lineage>
</organism>
<evidence type="ECO:0000313" key="2">
    <source>
        <dbReference type="EMBL" id="KPV52373.1"/>
    </source>
</evidence>
<dbReference type="InterPro" id="IPR010610">
    <property type="entry name" value="EryCIII-like_C"/>
</dbReference>
<dbReference type="Gene3D" id="3.40.50.2000">
    <property type="entry name" value="Glycogen Phosphorylase B"/>
    <property type="match status" value="2"/>
</dbReference>
<dbReference type="Proteomes" id="UP000050509">
    <property type="component" value="Unassembled WGS sequence"/>
</dbReference>
<evidence type="ECO:0000259" key="1">
    <source>
        <dbReference type="Pfam" id="PF06722"/>
    </source>
</evidence>
<protein>
    <recommendedName>
        <fullName evidence="1">Erythromycin biosynthesis protein CIII-like C-terminal domain-containing protein</fullName>
    </recommendedName>
</protein>
<comment type="caution">
    <text evidence="2">The sequence shown here is derived from an EMBL/GenBank/DDBJ whole genome shotgun (WGS) entry which is preliminary data.</text>
</comment>